<dbReference type="InterPro" id="IPR011200">
    <property type="entry name" value="UCP012608"/>
</dbReference>
<accession>A0ABW2CAH0</accession>
<protein>
    <submittedName>
        <fullName evidence="1">DUF2332 domain-containing protein</fullName>
    </submittedName>
</protein>
<dbReference type="Proteomes" id="UP001596337">
    <property type="component" value="Unassembled WGS sequence"/>
</dbReference>
<keyword evidence="2" id="KW-1185">Reference proteome</keyword>
<organism evidence="1 2">
    <name type="scientific">Haloechinothrix salitolerans</name>
    <dbReference type="NCBI Taxonomy" id="926830"/>
    <lineage>
        <taxon>Bacteria</taxon>
        <taxon>Bacillati</taxon>
        <taxon>Actinomycetota</taxon>
        <taxon>Actinomycetes</taxon>
        <taxon>Pseudonocardiales</taxon>
        <taxon>Pseudonocardiaceae</taxon>
        <taxon>Haloechinothrix</taxon>
    </lineage>
</organism>
<dbReference type="Pfam" id="PF10094">
    <property type="entry name" value="DUF2332"/>
    <property type="match status" value="1"/>
</dbReference>
<gene>
    <name evidence="1" type="ORF">ACFQGD_28480</name>
</gene>
<sequence length="366" mass="38854">MSSANDVGAARRGLTAFADRAEASSPLYAHLASKAAEDDDVAGLLAAAPDPDGELLLAVAHRLLQADPIHPLTRYYPTPGGFDGVDAETWPMFRTFLLERAEKARELLVSRTVRNNDVQRATLLYPALSAVSKQAKGTLVLIEVGACAGLLLGLDKFGYRYHGDGGEQFTAGPTKTPVGLHCAVEGPGFSGPKKKLPLGERVGIDPAPVDVSDEDELAWLDACIWADQPERVRLLRTAAAAQAKNPPDVVAGDGAADLASVTERLPSDAPLVVMNSNTMAHMGEQGRTEYVAALAALAEQRPLWWVSHEPYEQGIAEVLPGRDDLSPGGGEPLFGVLSIARWSDGEPDVTVLATTDLHGGRMTWLG</sequence>
<comment type="caution">
    <text evidence="1">The sequence shown here is derived from an EMBL/GenBank/DDBJ whole genome shotgun (WGS) entry which is preliminary data.</text>
</comment>
<evidence type="ECO:0000313" key="1">
    <source>
        <dbReference type="EMBL" id="MFC6871064.1"/>
    </source>
</evidence>
<dbReference type="RefSeq" id="WP_345406387.1">
    <property type="nucleotide sequence ID" value="NZ_BAABLA010000122.1"/>
</dbReference>
<name>A0ABW2CAH0_9PSEU</name>
<dbReference type="EMBL" id="JBHSXX010000001">
    <property type="protein sequence ID" value="MFC6871064.1"/>
    <property type="molecule type" value="Genomic_DNA"/>
</dbReference>
<reference evidence="2" key="1">
    <citation type="journal article" date="2019" name="Int. J. Syst. Evol. Microbiol.">
        <title>The Global Catalogue of Microorganisms (GCM) 10K type strain sequencing project: providing services to taxonomists for standard genome sequencing and annotation.</title>
        <authorList>
            <consortium name="The Broad Institute Genomics Platform"/>
            <consortium name="The Broad Institute Genome Sequencing Center for Infectious Disease"/>
            <person name="Wu L."/>
            <person name="Ma J."/>
        </authorList>
    </citation>
    <scope>NUCLEOTIDE SEQUENCE [LARGE SCALE GENOMIC DNA]</scope>
    <source>
        <strain evidence="2">KCTC 32255</strain>
    </source>
</reference>
<evidence type="ECO:0000313" key="2">
    <source>
        <dbReference type="Proteomes" id="UP001596337"/>
    </source>
</evidence>
<proteinExistence type="predicted"/>